<accession>A0A7V8VDE9</accession>
<dbReference type="SMART" id="SM00567">
    <property type="entry name" value="EZ_HEAT"/>
    <property type="match status" value="2"/>
</dbReference>
<gene>
    <name evidence="1" type="ORF">H0921_07050</name>
</gene>
<keyword evidence="2" id="KW-1185">Reference proteome</keyword>
<dbReference type="InterPro" id="IPR011989">
    <property type="entry name" value="ARM-like"/>
</dbReference>
<dbReference type="RefSeq" id="WP_194537344.1">
    <property type="nucleotide sequence ID" value="NZ_JACEFB010000003.1"/>
</dbReference>
<dbReference type="AlphaFoldDB" id="A0A7V8VDE9"/>
<dbReference type="SUPFAM" id="SSF48371">
    <property type="entry name" value="ARM repeat"/>
    <property type="match status" value="1"/>
</dbReference>
<reference evidence="1 2" key="1">
    <citation type="submission" date="2020-07" db="EMBL/GenBank/DDBJ databases">
        <title>Thermogemmata thermophila gen. nov., sp. nov., a novel moderate thermophilic planctomycete from a Kamchatka hot spring.</title>
        <authorList>
            <person name="Elcheninov A.G."/>
            <person name="Podosokorskaya O.A."/>
            <person name="Kovaleva O.L."/>
            <person name="Novikov A."/>
            <person name="Bonch-Osmolovskaya E.A."/>
            <person name="Toshchakov S.V."/>
            <person name="Kublanov I.V."/>
        </authorList>
    </citation>
    <scope>NUCLEOTIDE SEQUENCE [LARGE SCALE GENOMIC DNA]</scope>
    <source>
        <strain evidence="1 2">2918</strain>
    </source>
</reference>
<evidence type="ECO:0000313" key="2">
    <source>
        <dbReference type="Proteomes" id="UP000542342"/>
    </source>
</evidence>
<protein>
    <submittedName>
        <fullName evidence="1">HEAT repeat domain-containing protein</fullName>
    </submittedName>
</protein>
<dbReference type="Gene3D" id="1.25.10.10">
    <property type="entry name" value="Leucine-rich Repeat Variant"/>
    <property type="match status" value="1"/>
</dbReference>
<organism evidence="1 2">
    <name type="scientific">Thermogemmata fonticola</name>
    <dbReference type="NCBI Taxonomy" id="2755323"/>
    <lineage>
        <taxon>Bacteria</taxon>
        <taxon>Pseudomonadati</taxon>
        <taxon>Planctomycetota</taxon>
        <taxon>Planctomycetia</taxon>
        <taxon>Gemmatales</taxon>
        <taxon>Gemmataceae</taxon>
        <taxon>Thermogemmata</taxon>
    </lineage>
</organism>
<name>A0A7V8VDE9_9BACT</name>
<dbReference type="InterPro" id="IPR004155">
    <property type="entry name" value="PBS_lyase_HEAT"/>
</dbReference>
<dbReference type="Proteomes" id="UP000542342">
    <property type="component" value="Unassembled WGS sequence"/>
</dbReference>
<dbReference type="EMBL" id="JACEFB010000003">
    <property type="protein sequence ID" value="MBA2225916.1"/>
    <property type="molecule type" value="Genomic_DNA"/>
</dbReference>
<evidence type="ECO:0000313" key="1">
    <source>
        <dbReference type="EMBL" id="MBA2225916.1"/>
    </source>
</evidence>
<proteinExistence type="predicted"/>
<comment type="caution">
    <text evidence="1">The sequence shown here is derived from an EMBL/GenBank/DDBJ whole genome shotgun (WGS) entry which is preliminary data.</text>
</comment>
<dbReference type="InterPro" id="IPR016024">
    <property type="entry name" value="ARM-type_fold"/>
</dbReference>
<sequence>MARRVSVHLAAGWLLVAGLVYLGSTPEAVRAAQLKEAKKYTEQLKSARTSKEKVVALQELGRLAVIQKALVAEALPYIYKALEDKDPEVRGAAAHCLGQCDEPAEKVVPLLHTLLKDEKQPEVVRIGAARGLAAMGVQAKAALPTLRNIAKNADKKDRLGKEAKQAAKAIASLIKDSK</sequence>
<dbReference type="Pfam" id="PF13646">
    <property type="entry name" value="HEAT_2"/>
    <property type="match status" value="1"/>
</dbReference>